<evidence type="ECO:0008006" key="4">
    <source>
        <dbReference type="Google" id="ProtNLM"/>
    </source>
</evidence>
<keyword evidence="3" id="KW-1185">Reference proteome</keyword>
<proteinExistence type="predicted"/>
<accession>A0A1Q9CAM5</accession>
<evidence type="ECO:0000313" key="2">
    <source>
        <dbReference type="EMBL" id="OLP79975.1"/>
    </source>
</evidence>
<dbReference type="OrthoDB" id="10301552at2759"/>
<comment type="caution">
    <text evidence="2">The sequence shown here is derived from an EMBL/GenBank/DDBJ whole genome shotgun (WGS) entry which is preliminary data.</text>
</comment>
<feature type="region of interest" description="Disordered" evidence="1">
    <location>
        <begin position="86"/>
        <end position="127"/>
    </location>
</feature>
<dbReference type="AlphaFoldDB" id="A0A1Q9CAM5"/>
<dbReference type="Proteomes" id="UP000186817">
    <property type="component" value="Unassembled WGS sequence"/>
</dbReference>
<evidence type="ECO:0000256" key="1">
    <source>
        <dbReference type="SAM" id="MobiDB-lite"/>
    </source>
</evidence>
<organism evidence="2 3">
    <name type="scientific">Symbiodinium microadriaticum</name>
    <name type="common">Dinoflagellate</name>
    <name type="synonym">Zooxanthella microadriatica</name>
    <dbReference type="NCBI Taxonomy" id="2951"/>
    <lineage>
        <taxon>Eukaryota</taxon>
        <taxon>Sar</taxon>
        <taxon>Alveolata</taxon>
        <taxon>Dinophyceae</taxon>
        <taxon>Suessiales</taxon>
        <taxon>Symbiodiniaceae</taxon>
        <taxon>Symbiodinium</taxon>
    </lineage>
</organism>
<gene>
    <name evidence="2" type="ORF">AK812_SmicGene39676</name>
</gene>
<reference evidence="2 3" key="1">
    <citation type="submission" date="2016-02" db="EMBL/GenBank/DDBJ databases">
        <title>Genome analysis of coral dinoflagellate symbionts highlights evolutionary adaptations to a symbiotic lifestyle.</title>
        <authorList>
            <person name="Aranda M."/>
            <person name="Li Y."/>
            <person name="Liew Y.J."/>
            <person name="Baumgarten S."/>
            <person name="Simakov O."/>
            <person name="Wilson M."/>
            <person name="Piel J."/>
            <person name="Ashoor H."/>
            <person name="Bougouffa S."/>
            <person name="Bajic V.B."/>
            <person name="Ryu T."/>
            <person name="Ravasi T."/>
            <person name="Bayer T."/>
            <person name="Micklem G."/>
            <person name="Kim H."/>
            <person name="Bhak J."/>
            <person name="Lajeunesse T.C."/>
            <person name="Voolstra C.R."/>
        </authorList>
    </citation>
    <scope>NUCLEOTIDE SEQUENCE [LARGE SCALE GENOMIC DNA]</scope>
    <source>
        <strain evidence="2 3">CCMP2467</strain>
    </source>
</reference>
<feature type="compositionally biased region" description="Basic and acidic residues" evidence="1">
    <location>
        <begin position="86"/>
        <end position="120"/>
    </location>
</feature>
<dbReference type="EMBL" id="LSRX01001429">
    <property type="protein sequence ID" value="OLP79975.1"/>
    <property type="molecule type" value="Genomic_DNA"/>
</dbReference>
<evidence type="ECO:0000313" key="3">
    <source>
        <dbReference type="Proteomes" id="UP000186817"/>
    </source>
</evidence>
<sequence>MPLERLPDMLVLAKTLGVGCQGSKAVLTKRLRKVLKELQRPHALTQSRKFNKGGEEHNHELFKKYAGGMKQVVLVASLDLTETLEAKEERDPKAKAKEKEKVEAMDLEEDKAKDVEKDLQDVSQEEL</sequence>
<protein>
    <recommendedName>
        <fullName evidence="4">SAP domain-containing protein</fullName>
    </recommendedName>
</protein>
<name>A0A1Q9CAM5_SYMMI</name>